<organism evidence="1 2">
    <name type="scientific">Candidatus Nitrotoga arctica</name>
    <dbReference type="NCBI Taxonomy" id="453162"/>
    <lineage>
        <taxon>Bacteria</taxon>
        <taxon>Pseudomonadati</taxon>
        <taxon>Pseudomonadota</taxon>
        <taxon>Betaproteobacteria</taxon>
        <taxon>Nitrosomonadales</taxon>
        <taxon>Gallionellaceae</taxon>
        <taxon>Candidatus Nitrotoga</taxon>
    </lineage>
</organism>
<proteinExistence type="predicted"/>
<accession>A0ABN8AMI8</accession>
<protein>
    <submittedName>
        <fullName evidence="1">Uncharacterized protein</fullName>
    </submittedName>
</protein>
<sequence>MQHTSLVLHLSSTKLTIGTNDFKEIILITQTKIHKFMFLLNFNYNKSCSFKNDHCYTLSTFHALRVWLLDNLNNKL</sequence>
<gene>
    <name evidence="1" type="ORF">NTG6680_1596</name>
</gene>
<evidence type="ECO:0000313" key="1">
    <source>
        <dbReference type="EMBL" id="CAG9932849.1"/>
    </source>
</evidence>
<dbReference type="EMBL" id="OU912926">
    <property type="protein sequence ID" value="CAG9932849.1"/>
    <property type="molecule type" value="Genomic_DNA"/>
</dbReference>
<dbReference type="Proteomes" id="UP000839052">
    <property type="component" value="Chromosome"/>
</dbReference>
<reference evidence="1 2" key="1">
    <citation type="submission" date="2021-10" db="EMBL/GenBank/DDBJ databases">
        <authorList>
            <person name="Koch H."/>
        </authorList>
    </citation>
    <scope>NUCLEOTIDE SEQUENCE [LARGE SCALE GENOMIC DNA]</scope>
    <source>
        <strain evidence="1">6680</strain>
    </source>
</reference>
<name>A0ABN8AMI8_9PROT</name>
<keyword evidence="2" id="KW-1185">Reference proteome</keyword>
<evidence type="ECO:0000313" key="2">
    <source>
        <dbReference type="Proteomes" id="UP000839052"/>
    </source>
</evidence>